<dbReference type="AlphaFoldDB" id="A0A511DNM6"/>
<dbReference type="Pfam" id="PF00501">
    <property type="entry name" value="AMP-binding"/>
    <property type="match status" value="1"/>
</dbReference>
<dbReference type="GO" id="GO:0006631">
    <property type="term" value="P:fatty acid metabolic process"/>
    <property type="evidence" value="ECO:0007669"/>
    <property type="project" value="TreeGrafter"/>
</dbReference>
<feature type="domain" description="AMP-dependent synthetase/ligase" evidence="3">
    <location>
        <begin position="7"/>
        <end position="358"/>
    </location>
</feature>
<dbReference type="Gene3D" id="3.40.50.12780">
    <property type="entry name" value="N-terminal domain of ligase-like"/>
    <property type="match status" value="1"/>
</dbReference>
<dbReference type="OrthoDB" id="9803968at2"/>
<dbReference type="RefSeq" id="WP_147112840.1">
    <property type="nucleotide sequence ID" value="NZ_BJVJ01000066.1"/>
</dbReference>
<dbReference type="InterPro" id="IPR042099">
    <property type="entry name" value="ANL_N_sf"/>
</dbReference>
<comment type="caution">
    <text evidence="5">The sequence shown here is derived from an EMBL/GenBank/DDBJ whole genome shotgun (WGS) entry which is preliminary data.</text>
</comment>
<dbReference type="InterPro" id="IPR045851">
    <property type="entry name" value="AMP-bd_C_sf"/>
</dbReference>
<keyword evidence="6" id="KW-1185">Reference proteome</keyword>
<dbReference type="SUPFAM" id="SSF56801">
    <property type="entry name" value="Acetyl-CoA synthetase-like"/>
    <property type="match status" value="1"/>
</dbReference>
<dbReference type="InterPro" id="IPR000873">
    <property type="entry name" value="AMP-dep_synth/lig_dom"/>
</dbReference>
<keyword evidence="2 5" id="KW-0436">Ligase</keyword>
<dbReference type="EMBL" id="BJVJ01000066">
    <property type="protein sequence ID" value="GEL25873.1"/>
    <property type="molecule type" value="Genomic_DNA"/>
</dbReference>
<evidence type="ECO:0000259" key="4">
    <source>
        <dbReference type="Pfam" id="PF13193"/>
    </source>
</evidence>
<evidence type="ECO:0000313" key="6">
    <source>
        <dbReference type="Proteomes" id="UP000321685"/>
    </source>
</evidence>
<sequence>MYPGTVAELAPQRPAMIVAETGEVRTYADLDDRSARLAALLRARGVTPGDTVLVVLGNDVRWGETAWACWRSGLYLGAANRHLTGAELVPILQDADPRAIVTSSELLPGLRAAAHDAGLPDTLLWLVTDDGFDEAVAATPRDAGFVETAGGRLLFSSGTTGRPKPFRVPPSDVHPAELPVRSAGLMRSLEFDDTGNVLLVPGPAYHAGPLGFLQSLHQLGGTVVLMQRFDPEGALAAIERYRVTHSQWVPTMFVRLLRLPAEVRERHDLSSHRVAVHAAAPCPPAVKQAMLDWWGPIVHEYYGASEGYGRTTIGPHEWLAHPGSVGRAVGSTIHIADDAGRLLPPGEVGTVWFAKPGAALPARADDGSADLAAAPGWGAVGDLGRLDDDGYLYLTGRSGQTIITGGVNVYPREVEDVLVTHPAVADVAVLGVPDPEFGEQVKAVVVPESRVAGAGPALADELVEFCRERLAGFKCPRSVDLVAALPRSDAGKVRLQELRERYLPARSDRST</sequence>
<proteinExistence type="inferred from homology"/>
<feature type="domain" description="AMP-binding enzyme C-terminal" evidence="4">
    <location>
        <begin position="413"/>
        <end position="492"/>
    </location>
</feature>
<dbReference type="Pfam" id="PF13193">
    <property type="entry name" value="AMP-binding_C"/>
    <property type="match status" value="1"/>
</dbReference>
<evidence type="ECO:0000256" key="1">
    <source>
        <dbReference type="ARBA" id="ARBA00006432"/>
    </source>
</evidence>
<dbReference type="Proteomes" id="UP000321685">
    <property type="component" value="Unassembled WGS sequence"/>
</dbReference>
<dbReference type="Gene3D" id="3.30.300.30">
    <property type="match status" value="1"/>
</dbReference>
<reference evidence="5 6" key="1">
    <citation type="submission" date="2019-07" db="EMBL/GenBank/DDBJ databases">
        <title>Whole genome shotgun sequence of Pseudonocardia sulfidoxydans NBRC 16205.</title>
        <authorList>
            <person name="Hosoyama A."/>
            <person name="Uohara A."/>
            <person name="Ohji S."/>
            <person name="Ichikawa N."/>
        </authorList>
    </citation>
    <scope>NUCLEOTIDE SEQUENCE [LARGE SCALE GENOMIC DNA]</scope>
    <source>
        <strain evidence="5 6">NBRC 16205</strain>
    </source>
</reference>
<accession>A0A511DNM6</accession>
<evidence type="ECO:0000259" key="3">
    <source>
        <dbReference type="Pfam" id="PF00501"/>
    </source>
</evidence>
<dbReference type="PROSITE" id="PS00455">
    <property type="entry name" value="AMP_BINDING"/>
    <property type="match status" value="1"/>
</dbReference>
<protein>
    <submittedName>
        <fullName evidence="5">Putative acyl-CoA ligase</fullName>
    </submittedName>
</protein>
<name>A0A511DNM6_9PSEU</name>
<dbReference type="InterPro" id="IPR020845">
    <property type="entry name" value="AMP-binding_CS"/>
</dbReference>
<dbReference type="PANTHER" id="PTHR43201">
    <property type="entry name" value="ACYL-COA SYNTHETASE"/>
    <property type="match status" value="1"/>
</dbReference>
<organism evidence="5 6">
    <name type="scientific">Pseudonocardia sulfidoxydans NBRC 16205</name>
    <dbReference type="NCBI Taxonomy" id="1223511"/>
    <lineage>
        <taxon>Bacteria</taxon>
        <taxon>Bacillati</taxon>
        <taxon>Actinomycetota</taxon>
        <taxon>Actinomycetes</taxon>
        <taxon>Pseudonocardiales</taxon>
        <taxon>Pseudonocardiaceae</taxon>
        <taxon>Pseudonocardia</taxon>
    </lineage>
</organism>
<comment type="similarity">
    <text evidence="1">Belongs to the ATP-dependent AMP-binding enzyme family.</text>
</comment>
<evidence type="ECO:0000313" key="5">
    <source>
        <dbReference type="EMBL" id="GEL25873.1"/>
    </source>
</evidence>
<dbReference type="PANTHER" id="PTHR43201:SF5">
    <property type="entry name" value="MEDIUM-CHAIN ACYL-COA LIGASE ACSF2, MITOCHONDRIAL"/>
    <property type="match status" value="1"/>
</dbReference>
<gene>
    <name evidence="5" type="ORF">PSU4_48270</name>
</gene>
<dbReference type="InterPro" id="IPR025110">
    <property type="entry name" value="AMP-bd_C"/>
</dbReference>
<dbReference type="GO" id="GO:0031956">
    <property type="term" value="F:medium-chain fatty acid-CoA ligase activity"/>
    <property type="evidence" value="ECO:0007669"/>
    <property type="project" value="TreeGrafter"/>
</dbReference>
<evidence type="ECO:0000256" key="2">
    <source>
        <dbReference type="ARBA" id="ARBA00022598"/>
    </source>
</evidence>